<organism evidence="2 3">
    <name type="scientific">Flavobacterium silvisoli</name>
    <dbReference type="NCBI Taxonomy" id="2529433"/>
    <lineage>
        <taxon>Bacteria</taxon>
        <taxon>Pseudomonadati</taxon>
        <taxon>Bacteroidota</taxon>
        <taxon>Flavobacteriia</taxon>
        <taxon>Flavobacteriales</taxon>
        <taxon>Flavobacteriaceae</taxon>
        <taxon>Flavobacterium</taxon>
    </lineage>
</organism>
<protein>
    <submittedName>
        <fullName evidence="2">Uncharacterized protein</fullName>
    </submittedName>
</protein>
<sequence>MVRLVLCFLFAECSFLAAQPLTVTPEVVLGHRSSFYQHELTFLLTDKLKLRNTSLYDAAYDDPKAVLYFFRNTLAYAASKSIVFSVAHGVKNPGAFGTASVLYHYSSSRIVLMCSGGVTYQREFSFEPFVLLEYNTPVSAGRHLFFRVQGVANISKESYMRGVQQVRVGLKQDKLRYGLAGNFDQFANAAKKLSNLGVFIRYTI</sequence>
<keyword evidence="3" id="KW-1185">Reference proteome</keyword>
<name>A0A4Q9Z106_9FLAO</name>
<gene>
    <name evidence="2" type="ORF">EZL74_05660</name>
</gene>
<comment type="caution">
    <text evidence="2">The sequence shown here is derived from an EMBL/GenBank/DDBJ whole genome shotgun (WGS) entry which is preliminary data.</text>
</comment>
<evidence type="ECO:0000313" key="3">
    <source>
        <dbReference type="Proteomes" id="UP000293300"/>
    </source>
</evidence>
<dbReference type="Proteomes" id="UP000293300">
    <property type="component" value="Unassembled WGS sequence"/>
</dbReference>
<dbReference type="OrthoDB" id="956577at2"/>
<feature type="chain" id="PRO_5020941748" evidence="1">
    <location>
        <begin position="18"/>
        <end position="204"/>
    </location>
</feature>
<dbReference type="EMBL" id="SJPE01000005">
    <property type="protein sequence ID" value="TBX69902.1"/>
    <property type="molecule type" value="Genomic_DNA"/>
</dbReference>
<reference evidence="2 3" key="1">
    <citation type="submission" date="2019-02" db="EMBL/GenBank/DDBJ databases">
        <title>Flavobacterium sp. RD-2-33 isolated from forest soil.</title>
        <authorList>
            <person name="Chaudhary D.K."/>
        </authorList>
    </citation>
    <scope>NUCLEOTIDE SEQUENCE [LARGE SCALE GENOMIC DNA]</scope>
    <source>
        <strain evidence="2 3">RD-2-33</strain>
    </source>
</reference>
<keyword evidence="1" id="KW-0732">Signal</keyword>
<accession>A0A4Q9Z106</accession>
<feature type="signal peptide" evidence="1">
    <location>
        <begin position="1"/>
        <end position="17"/>
    </location>
</feature>
<dbReference type="RefSeq" id="WP_131475631.1">
    <property type="nucleotide sequence ID" value="NZ_SJPE01000005.1"/>
</dbReference>
<dbReference type="AlphaFoldDB" id="A0A4Q9Z106"/>
<proteinExistence type="predicted"/>
<evidence type="ECO:0000313" key="2">
    <source>
        <dbReference type="EMBL" id="TBX69902.1"/>
    </source>
</evidence>
<evidence type="ECO:0000256" key="1">
    <source>
        <dbReference type="SAM" id="SignalP"/>
    </source>
</evidence>